<dbReference type="Gene3D" id="3.10.129.10">
    <property type="entry name" value="Hotdog Thioesterase"/>
    <property type="match status" value="1"/>
</dbReference>
<protein>
    <submittedName>
        <fullName evidence="3">PaaI family thioesterase</fullName>
    </submittedName>
</protein>
<keyword evidence="1" id="KW-0378">Hydrolase</keyword>
<comment type="caution">
    <text evidence="3">The sequence shown here is derived from an EMBL/GenBank/DDBJ whole genome shotgun (WGS) entry which is preliminary data.</text>
</comment>
<dbReference type="GO" id="GO:0016289">
    <property type="term" value="F:acyl-CoA hydrolase activity"/>
    <property type="evidence" value="ECO:0007669"/>
    <property type="project" value="UniProtKB-ARBA"/>
</dbReference>
<evidence type="ECO:0000313" key="3">
    <source>
        <dbReference type="EMBL" id="HIT94341.1"/>
    </source>
</evidence>
<dbReference type="PANTHER" id="PTHR42856">
    <property type="entry name" value="ACYL-COENZYME A THIOESTERASE PAAI"/>
    <property type="match status" value="1"/>
</dbReference>
<evidence type="ECO:0000256" key="1">
    <source>
        <dbReference type="ARBA" id="ARBA00022801"/>
    </source>
</evidence>
<name>A0A9D1H6B6_9FIRM</name>
<dbReference type="InterPro" id="IPR052723">
    <property type="entry name" value="Acyl-CoA_thioesterase_PaaI"/>
</dbReference>
<reference evidence="3" key="1">
    <citation type="submission" date="2020-10" db="EMBL/GenBank/DDBJ databases">
        <authorList>
            <person name="Gilroy R."/>
        </authorList>
    </citation>
    <scope>NUCLEOTIDE SEQUENCE</scope>
    <source>
        <strain evidence="3">ChiBcec7-5410</strain>
    </source>
</reference>
<dbReference type="InterPro" id="IPR006683">
    <property type="entry name" value="Thioestr_dom"/>
</dbReference>
<dbReference type="AlphaFoldDB" id="A0A9D1H6B6"/>
<dbReference type="CDD" id="cd03443">
    <property type="entry name" value="PaaI_thioesterase"/>
    <property type="match status" value="1"/>
</dbReference>
<gene>
    <name evidence="3" type="ORF">IAC43_04090</name>
</gene>
<evidence type="ECO:0000313" key="4">
    <source>
        <dbReference type="Proteomes" id="UP000824160"/>
    </source>
</evidence>
<dbReference type="Pfam" id="PF03061">
    <property type="entry name" value="4HBT"/>
    <property type="match status" value="1"/>
</dbReference>
<proteinExistence type="predicted"/>
<organism evidence="3 4">
    <name type="scientific">Candidatus Faecivivens stercoripullorum</name>
    <dbReference type="NCBI Taxonomy" id="2840805"/>
    <lineage>
        <taxon>Bacteria</taxon>
        <taxon>Bacillati</taxon>
        <taxon>Bacillota</taxon>
        <taxon>Clostridia</taxon>
        <taxon>Eubacteriales</taxon>
        <taxon>Oscillospiraceae</taxon>
        <taxon>Oscillospiraceae incertae sedis</taxon>
        <taxon>Candidatus Faecivivens</taxon>
    </lineage>
</organism>
<dbReference type="NCBIfam" id="TIGR00369">
    <property type="entry name" value="unchar_dom_1"/>
    <property type="match status" value="1"/>
</dbReference>
<dbReference type="Proteomes" id="UP000824160">
    <property type="component" value="Unassembled WGS sequence"/>
</dbReference>
<dbReference type="InterPro" id="IPR003736">
    <property type="entry name" value="PAAI_dom"/>
</dbReference>
<dbReference type="SUPFAM" id="SSF54637">
    <property type="entry name" value="Thioesterase/thiol ester dehydrase-isomerase"/>
    <property type="match status" value="1"/>
</dbReference>
<dbReference type="PANTHER" id="PTHR42856:SF1">
    <property type="entry name" value="ACYL-COENZYME A THIOESTERASE PAAI"/>
    <property type="match status" value="1"/>
</dbReference>
<feature type="domain" description="Thioesterase" evidence="2">
    <location>
        <begin position="48"/>
        <end position="121"/>
    </location>
</feature>
<reference evidence="3" key="2">
    <citation type="journal article" date="2021" name="PeerJ">
        <title>Extensive microbial diversity within the chicken gut microbiome revealed by metagenomics and culture.</title>
        <authorList>
            <person name="Gilroy R."/>
            <person name="Ravi A."/>
            <person name="Getino M."/>
            <person name="Pursley I."/>
            <person name="Horton D.L."/>
            <person name="Alikhan N.F."/>
            <person name="Baker D."/>
            <person name="Gharbi K."/>
            <person name="Hall N."/>
            <person name="Watson M."/>
            <person name="Adriaenssens E.M."/>
            <person name="Foster-Nyarko E."/>
            <person name="Jarju S."/>
            <person name="Secka A."/>
            <person name="Antonio M."/>
            <person name="Oren A."/>
            <person name="Chaudhuri R.R."/>
            <person name="La Ragione R."/>
            <person name="Hildebrand F."/>
            <person name="Pallen M.J."/>
        </authorList>
    </citation>
    <scope>NUCLEOTIDE SEQUENCE</scope>
    <source>
        <strain evidence="3">ChiBcec7-5410</strain>
    </source>
</reference>
<dbReference type="EMBL" id="DVLW01000109">
    <property type="protein sequence ID" value="HIT94341.1"/>
    <property type="molecule type" value="Genomic_DNA"/>
</dbReference>
<dbReference type="InterPro" id="IPR029069">
    <property type="entry name" value="HotDog_dom_sf"/>
</dbReference>
<accession>A0A9D1H6B6</accession>
<evidence type="ECO:0000259" key="2">
    <source>
        <dbReference type="Pfam" id="PF03061"/>
    </source>
</evidence>
<sequence>MTDLERAKAFFEKDQFASKTTGAEIIAVGDHYAKCRLKLDERHMNASGRIMGGVYYTLADFAFAVASNFDQTPTVTAVSQISYLGVPQGNTLTAETHLLKDGRRTCFYEIAIYDDTDTLVAVVSTTGAHLSALRPDGEPPLPVSR</sequence>